<dbReference type="AlphaFoldDB" id="A0A4S4KWP3"/>
<evidence type="ECO:0000313" key="7">
    <source>
        <dbReference type="Proteomes" id="UP000308199"/>
    </source>
</evidence>
<evidence type="ECO:0000256" key="3">
    <source>
        <dbReference type="ARBA" id="ARBA00022989"/>
    </source>
</evidence>
<dbReference type="InterPro" id="IPR051415">
    <property type="entry name" value="LAAT-1"/>
</dbReference>
<proteinExistence type="predicted"/>
<evidence type="ECO:0000256" key="4">
    <source>
        <dbReference type="ARBA" id="ARBA00023136"/>
    </source>
</evidence>
<dbReference type="GO" id="GO:0016020">
    <property type="term" value="C:membrane"/>
    <property type="evidence" value="ECO:0007669"/>
    <property type="project" value="UniProtKB-SubCell"/>
</dbReference>
<keyword evidence="2 5" id="KW-0812">Transmembrane</keyword>
<evidence type="ECO:0000256" key="2">
    <source>
        <dbReference type="ARBA" id="ARBA00022692"/>
    </source>
</evidence>
<protein>
    <submittedName>
        <fullName evidence="6">Uncharacterized protein</fullName>
    </submittedName>
</protein>
<name>A0A4S4KWP3_9AGAM</name>
<dbReference type="InterPro" id="IPR006603">
    <property type="entry name" value="PQ-loop_rpt"/>
</dbReference>
<feature type="transmembrane region" description="Helical" evidence="5">
    <location>
        <begin position="139"/>
        <end position="162"/>
    </location>
</feature>
<accession>A0A4S4KWP3</accession>
<dbReference type="Gene3D" id="1.20.1280.290">
    <property type="match status" value="1"/>
</dbReference>
<feature type="transmembrane region" description="Helical" evidence="5">
    <location>
        <begin position="77"/>
        <end position="96"/>
    </location>
</feature>
<keyword evidence="3 5" id="KW-1133">Transmembrane helix</keyword>
<dbReference type="EMBL" id="SGPK01000478">
    <property type="protein sequence ID" value="THH03252.1"/>
    <property type="molecule type" value="Genomic_DNA"/>
</dbReference>
<dbReference type="OrthoDB" id="19344at2759"/>
<sequence>MFLFVIYYPPHRKFVLVSVDTHDTRGEDNVKTNVKTEHWRLSIVLTWATVIHMVLCTLITFYLLLVVRDTPKGPSAIATWATFLGVTSAVLAAIQYCPQLMHTYRLKLVGALSIPMMIIQSPGAGLMVVSIAMRPDTDWTSWIMFAVSGIMQAILLLMCIAWKIRQRRLNIDDFGHSLDPHPSDEAVSAPQLREIEVDGQDEAETEQRPVVPDIEIVRAMLGEDTPLLRNGKRRDSTDKKGWLKIFRR</sequence>
<dbReference type="PANTHER" id="PTHR16201">
    <property type="entry name" value="SEVEN TRANSMEMBRANE PROTEIN 1-RELATED"/>
    <property type="match status" value="1"/>
</dbReference>
<evidence type="ECO:0000256" key="5">
    <source>
        <dbReference type="SAM" id="Phobius"/>
    </source>
</evidence>
<reference evidence="6 7" key="1">
    <citation type="submission" date="2019-02" db="EMBL/GenBank/DDBJ databases">
        <title>Genome sequencing of the rare red list fungi Phellinidium pouzarii.</title>
        <authorList>
            <person name="Buettner E."/>
            <person name="Kellner H."/>
        </authorList>
    </citation>
    <scope>NUCLEOTIDE SEQUENCE [LARGE SCALE GENOMIC DNA]</scope>
    <source>
        <strain evidence="6 7">DSM 108285</strain>
    </source>
</reference>
<evidence type="ECO:0000256" key="1">
    <source>
        <dbReference type="ARBA" id="ARBA00004141"/>
    </source>
</evidence>
<keyword evidence="4 5" id="KW-0472">Membrane</keyword>
<comment type="subcellular location">
    <subcellularLocation>
        <location evidence="1">Membrane</location>
        <topology evidence="1">Multi-pass membrane protein</topology>
    </subcellularLocation>
</comment>
<feature type="transmembrane region" description="Helical" evidence="5">
    <location>
        <begin position="108"/>
        <end position="133"/>
    </location>
</feature>
<dbReference type="Pfam" id="PF04193">
    <property type="entry name" value="PQ-loop"/>
    <property type="match status" value="1"/>
</dbReference>
<dbReference type="Proteomes" id="UP000308199">
    <property type="component" value="Unassembled WGS sequence"/>
</dbReference>
<gene>
    <name evidence="6" type="ORF">EW145_g6401</name>
</gene>
<evidence type="ECO:0000313" key="6">
    <source>
        <dbReference type="EMBL" id="THH03252.1"/>
    </source>
</evidence>
<feature type="transmembrane region" description="Helical" evidence="5">
    <location>
        <begin position="41"/>
        <end position="65"/>
    </location>
</feature>
<comment type="caution">
    <text evidence="6">The sequence shown here is derived from an EMBL/GenBank/DDBJ whole genome shotgun (WGS) entry which is preliminary data.</text>
</comment>
<dbReference type="PANTHER" id="PTHR16201:SF11">
    <property type="entry name" value="PQ-LOOP REPEAT-CONTAINING PROTEIN"/>
    <property type="match status" value="1"/>
</dbReference>
<keyword evidence="7" id="KW-1185">Reference proteome</keyword>
<organism evidence="6 7">
    <name type="scientific">Phellinidium pouzarii</name>
    <dbReference type="NCBI Taxonomy" id="167371"/>
    <lineage>
        <taxon>Eukaryota</taxon>
        <taxon>Fungi</taxon>
        <taxon>Dikarya</taxon>
        <taxon>Basidiomycota</taxon>
        <taxon>Agaricomycotina</taxon>
        <taxon>Agaricomycetes</taxon>
        <taxon>Hymenochaetales</taxon>
        <taxon>Hymenochaetaceae</taxon>
        <taxon>Phellinidium</taxon>
    </lineage>
</organism>